<evidence type="ECO:0000259" key="8">
    <source>
        <dbReference type="PROSITE" id="PS50011"/>
    </source>
</evidence>
<dbReference type="GO" id="GO:0070566">
    <property type="term" value="F:adenylyltransferase activity"/>
    <property type="evidence" value="ECO:0007669"/>
    <property type="project" value="UniProtKB-ARBA"/>
</dbReference>
<dbReference type="GO" id="GO:0009435">
    <property type="term" value="P:NAD+ biosynthetic process"/>
    <property type="evidence" value="ECO:0007669"/>
    <property type="project" value="InterPro"/>
</dbReference>
<dbReference type="GO" id="GO:0004672">
    <property type="term" value="F:protein kinase activity"/>
    <property type="evidence" value="ECO:0007669"/>
    <property type="project" value="InterPro"/>
</dbReference>
<dbReference type="Pfam" id="PF01467">
    <property type="entry name" value="CTP_transf_like"/>
    <property type="match status" value="1"/>
</dbReference>
<keyword evidence="2" id="KW-0662">Pyridine nucleotide biosynthesis</keyword>
<dbReference type="Gene3D" id="3.40.50.620">
    <property type="entry name" value="HUPs"/>
    <property type="match status" value="1"/>
</dbReference>
<organism evidence="9 10">
    <name type="scientific">Yasminevirus sp. GU-2018</name>
    <dbReference type="NCBI Taxonomy" id="2420051"/>
    <lineage>
        <taxon>Viruses</taxon>
        <taxon>Varidnaviria</taxon>
        <taxon>Bamfordvirae</taxon>
        <taxon>Nucleocytoviricota</taxon>
        <taxon>Megaviricetes</taxon>
        <taxon>Imitervirales</taxon>
        <taxon>Mimiviridae</taxon>
        <taxon>Klosneuvirinae</taxon>
        <taxon>Yasminevirus</taxon>
        <taxon>Yasminevirus saudimassiliense</taxon>
    </lineage>
</organism>
<evidence type="ECO:0000256" key="5">
    <source>
        <dbReference type="ARBA" id="ARBA00022741"/>
    </source>
</evidence>
<keyword evidence="10" id="KW-1185">Reference proteome</keyword>
<name>A0A5K0UAF4_9VIRU</name>
<dbReference type="PROSITE" id="PS50011">
    <property type="entry name" value="PROTEIN_KINASE_DOM"/>
    <property type="match status" value="1"/>
</dbReference>
<evidence type="ECO:0000256" key="7">
    <source>
        <dbReference type="ARBA" id="ARBA00023027"/>
    </source>
</evidence>
<dbReference type="InterPro" id="IPR014729">
    <property type="entry name" value="Rossmann-like_a/b/a_fold"/>
</dbReference>
<dbReference type="InterPro" id="IPR000719">
    <property type="entry name" value="Prot_kinase_dom"/>
</dbReference>
<evidence type="ECO:0000256" key="3">
    <source>
        <dbReference type="ARBA" id="ARBA00022679"/>
    </source>
</evidence>
<dbReference type="GO" id="GO:0005524">
    <property type="term" value="F:ATP binding"/>
    <property type="evidence" value="ECO:0007669"/>
    <property type="project" value="UniProtKB-KW"/>
</dbReference>
<sequence>MSGAVNILHMCCNVGVYIGSFDPFHKGHQRICEYVVDKNIVSCVYILPNNPCRSKPNRSSLTHRLNMIHNQLEGSTLTDKERERIHVCEEDANDVIERLLSNKNTKLSLILGSDRYFDCMDHNKAPLRKTSYSGKFDSYIIVQRTGLKDRRIKKEDYRKDVTFFGRPFVVLSDVPDQEISSTQVRDGIYNVNSVDGRDQQSCHGNVCEKTVSYIQTNHLYEVDRIKKVLGSQIDATLINDEDSLSGNSVYKVVLPSQIVKYVKIGYTYDMREVHNAFEWFKDVHTEYYDHNILVMDKARGYRLTDVLRDTAIKRTMQFAEFEVIGKAVGDYIKQFHKIKQFDTDPRTSITYWRLMGTKKSTYDVIEQFEKEPGHLRLVHGDLSPNNIFVDFDVSKPITKPSDVKVTLIDLDKFSQLINQGGFPSYDYHQFISGVEYVSQKGVNNYHLIKGFFEGYRDFRDVSQPHTHRLCKDYWSRS</sequence>
<evidence type="ECO:0000256" key="6">
    <source>
        <dbReference type="ARBA" id="ARBA00022840"/>
    </source>
</evidence>
<comment type="pathway">
    <text evidence="1">Cofactor biosynthesis; NAD(+) biosynthesis.</text>
</comment>
<dbReference type="NCBIfam" id="TIGR00125">
    <property type="entry name" value="cyt_tran_rel"/>
    <property type="match status" value="1"/>
</dbReference>
<comment type="caution">
    <text evidence="9">The sequence shown here is derived from an EMBL/GenBank/DDBJ whole genome shotgun (WGS) entry which is preliminary data.</text>
</comment>
<keyword evidence="3 9" id="KW-0808">Transferase</keyword>
<dbReference type="SUPFAM" id="SSF52374">
    <property type="entry name" value="Nucleotidylyl transferase"/>
    <property type="match status" value="1"/>
</dbReference>
<dbReference type="InterPro" id="IPR011009">
    <property type="entry name" value="Kinase-like_dom_sf"/>
</dbReference>
<evidence type="ECO:0000256" key="2">
    <source>
        <dbReference type="ARBA" id="ARBA00022642"/>
    </source>
</evidence>
<dbReference type="PANTHER" id="PTHR39321:SF3">
    <property type="entry name" value="PHOSPHOPANTETHEINE ADENYLYLTRANSFERASE"/>
    <property type="match status" value="1"/>
</dbReference>
<proteinExistence type="predicted"/>
<evidence type="ECO:0000313" key="9">
    <source>
        <dbReference type="EMBL" id="VBB18670.1"/>
    </source>
</evidence>
<dbReference type="InterPro" id="IPR005248">
    <property type="entry name" value="NadD/NMNAT"/>
</dbReference>
<evidence type="ECO:0000313" key="10">
    <source>
        <dbReference type="Proteomes" id="UP000594342"/>
    </source>
</evidence>
<keyword evidence="5" id="KW-0547">Nucleotide-binding</keyword>
<accession>A0A5K0UAF4</accession>
<evidence type="ECO:0000256" key="4">
    <source>
        <dbReference type="ARBA" id="ARBA00022695"/>
    </source>
</evidence>
<keyword evidence="4 9" id="KW-0548">Nucleotidyltransferase</keyword>
<dbReference type="PANTHER" id="PTHR39321">
    <property type="entry name" value="NICOTINATE-NUCLEOTIDE ADENYLYLTRANSFERASE-RELATED"/>
    <property type="match status" value="1"/>
</dbReference>
<protein>
    <submittedName>
        <fullName evidence="9">Nicotinate (Nicotinamide) nucleotide adenylyltransferase</fullName>
    </submittedName>
</protein>
<dbReference type="Proteomes" id="UP000594342">
    <property type="component" value="Unassembled WGS sequence"/>
</dbReference>
<dbReference type="EMBL" id="UPSH01000001">
    <property type="protein sequence ID" value="VBB18670.1"/>
    <property type="molecule type" value="Genomic_DNA"/>
</dbReference>
<gene>
    <name evidence="9" type="ORF">YASMINEVIRUS_1201</name>
</gene>
<keyword evidence="7" id="KW-0520">NAD</keyword>
<feature type="domain" description="Protein kinase" evidence="8">
    <location>
        <begin position="208"/>
        <end position="477"/>
    </location>
</feature>
<keyword evidence="6" id="KW-0067">ATP-binding</keyword>
<dbReference type="SUPFAM" id="SSF56112">
    <property type="entry name" value="Protein kinase-like (PK-like)"/>
    <property type="match status" value="1"/>
</dbReference>
<reference evidence="9 10" key="1">
    <citation type="submission" date="2018-10" db="EMBL/GenBank/DDBJ databases">
        <authorList>
            <consortium name="IHU Genomes"/>
        </authorList>
    </citation>
    <scope>NUCLEOTIDE SEQUENCE [LARGE SCALE GENOMIC DNA]</scope>
    <source>
        <strain evidence="9 10">A1</strain>
    </source>
</reference>
<evidence type="ECO:0000256" key="1">
    <source>
        <dbReference type="ARBA" id="ARBA00004790"/>
    </source>
</evidence>
<dbReference type="InterPro" id="IPR004821">
    <property type="entry name" value="Cyt_trans-like"/>
</dbReference>